<comment type="caution">
    <text evidence="3">The sequence shown here is derived from an EMBL/GenBank/DDBJ whole genome shotgun (WGS) entry which is preliminary data.</text>
</comment>
<feature type="domain" description="Haem-binding" evidence="2">
    <location>
        <begin position="10"/>
        <end position="146"/>
    </location>
</feature>
<reference evidence="3 4" key="1">
    <citation type="submission" date="2018-06" db="EMBL/GenBank/DDBJ databases">
        <title>The draft genome sequence of Crocinitomix sp. SM1701.</title>
        <authorList>
            <person name="Zhang X."/>
        </authorList>
    </citation>
    <scope>NUCLEOTIDE SEQUENCE [LARGE SCALE GENOMIC DNA]</scope>
    <source>
        <strain evidence="3 4">SM1701</strain>
    </source>
</reference>
<protein>
    <submittedName>
        <fullName evidence="3">Cytochrome C</fullName>
    </submittedName>
</protein>
<sequence>MLKKLLALLAIVFIVMQFIQTDVSIPEDSASKTDFLAKYEAPAEIQSLVKASCYDCHSYETKYKWYMHVAPVSWLTKGHVKDGRKHLNFSDWDSYSLKKKKHKLEECYEELDENKMPLESYLKMHDEAKLTTKERLLLVEWFKEMEHTIVD</sequence>
<accession>A0A2W1N0M4</accession>
<evidence type="ECO:0000313" key="4">
    <source>
        <dbReference type="Proteomes" id="UP000249248"/>
    </source>
</evidence>
<dbReference type="InterPro" id="IPR025992">
    <property type="entry name" value="Haem-bd"/>
</dbReference>
<dbReference type="Pfam" id="PF14376">
    <property type="entry name" value="Haem_bd"/>
    <property type="match status" value="1"/>
</dbReference>
<proteinExistence type="predicted"/>
<feature type="chain" id="PRO_5015930761" evidence="1">
    <location>
        <begin position="22"/>
        <end position="151"/>
    </location>
</feature>
<evidence type="ECO:0000259" key="2">
    <source>
        <dbReference type="SMART" id="SM01235"/>
    </source>
</evidence>
<evidence type="ECO:0000256" key="1">
    <source>
        <dbReference type="SAM" id="SignalP"/>
    </source>
</evidence>
<gene>
    <name evidence="3" type="ORF">DNU06_13220</name>
</gene>
<organism evidence="3 4">
    <name type="scientific">Putridiphycobacter roseus</name>
    <dbReference type="NCBI Taxonomy" id="2219161"/>
    <lineage>
        <taxon>Bacteria</taxon>
        <taxon>Pseudomonadati</taxon>
        <taxon>Bacteroidota</taxon>
        <taxon>Flavobacteriia</taxon>
        <taxon>Flavobacteriales</taxon>
        <taxon>Crocinitomicaceae</taxon>
        <taxon>Putridiphycobacter</taxon>
    </lineage>
</organism>
<evidence type="ECO:0000313" key="3">
    <source>
        <dbReference type="EMBL" id="PZE16501.1"/>
    </source>
</evidence>
<keyword evidence="1" id="KW-0732">Signal</keyword>
<name>A0A2W1N0M4_9FLAO</name>
<dbReference type="SMART" id="SM01235">
    <property type="entry name" value="Haem_bd"/>
    <property type="match status" value="1"/>
</dbReference>
<dbReference type="OrthoDB" id="196738at2"/>
<feature type="signal peptide" evidence="1">
    <location>
        <begin position="1"/>
        <end position="21"/>
    </location>
</feature>
<keyword evidence="4" id="KW-1185">Reference proteome</keyword>
<dbReference type="AlphaFoldDB" id="A0A2W1N0M4"/>
<dbReference type="RefSeq" id="WP_111063960.1">
    <property type="nucleotide sequence ID" value="NZ_JBHUCU010000005.1"/>
</dbReference>
<dbReference type="EMBL" id="QKSB01000008">
    <property type="protein sequence ID" value="PZE16501.1"/>
    <property type="molecule type" value="Genomic_DNA"/>
</dbReference>
<dbReference type="Proteomes" id="UP000249248">
    <property type="component" value="Unassembled WGS sequence"/>
</dbReference>